<dbReference type="InterPro" id="IPR036397">
    <property type="entry name" value="RNaseH_sf"/>
</dbReference>
<proteinExistence type="predicted"/>
<dbReference type="Proteomes" id="UP000486351">
    <property type="component" value="Unassembled WGS sequence"/>
</dbReference>
<evidence type="ECO:0000313" key="2">
    <source>
        <dbReference type="EMBL" id="KAE9317116.1"/>
    </source>
</evidence>
<keyword evidence="1" id="KW-0472">Membrane</keyword>
<dbReference type="EMBL" id="QXFY01001464">
    <property type="protein sequence ID" value="KAE9317116.1"/>
    <property type="molecule type" value="Genomic_DNA"/>
</dbReference>
<keyword evidence="1" id="KW-1133">Transmembrane helix</keyword>
<comment type="caution">
    <text evidence="2">The sequence shown here is derived from an EMBL/GenBank/DDBJ whole genome shotgun (WGS) entry which is preliminary data.</text>
</comment>
<evidence type="ECO:0008006" key="4">
    <source>
        <dbReference type="Google" id="ProtNLM"/>
    </source>
</evidence>
<reference evidence="2 3" key="1">
    <citation type="submission" date="2018-09" db="EMBL/GenBank/DDBJ databases">
        <title>Genomic investigation of the strawberry pathogen Phytophthora fragariae indicates pathogenicity is determined by transcriptional variation in three key races.</title>
        <authorList>
            <person name="Adams T.M."/>
            <person name="Armitage A.D."/>
            <person name="Sobczyk M.K."/>
            <person name="Bates H.J."/>
            <person name="Dunwell J.M."/>
            <person name="Nellist C.F."/>
            <person name="Harrison R.J."/>
        </authorList>
    </citation>
    <scope>NUCLEOTIDE SEQUENCE [LARGE SCALE GENOMIC DNA]</scope>
    <source>
        <strain evidence="2 3">NOV-77</strain>
    </source>
</reference>
<dbReference type="AlphaFoldDB" id="A0A6G0R4F0"/>
<gene>
    <name evidence="2" type="ORF">PF008_g18832</name>
</gene>
<name>A0A6G0R4F0_9STRA</name>
<sequence>MLAGVLLRCQTPRLHRQVLFRMLGALVAWPVETLTLAAWASIPTLRLFDGDFRSLSGRCAFAWCVWSSDHHLIQWQASTFLDSHSNNAMEAQGLLACLHWIRSAFSFPRVGIKGDSRVDISQALCRFVCRAPHLASLIVPKKDKPLHMESRNIHDLSALDGLSVNAQTASEASPGATWDCSSPLRVAFAIFVAGT</sequence>
<protein>
    <recommendedName>
        <fullName evidence="4">RNase H type-1 domain-containing protein</fullName>
    </recommendedName>
</protein>
<evidence type="ECO:0000256" key="1">
    <source>
        <dbReference type="SAM" id="Phobius"/>
    </source>
</evidence>
<dbReference type="Gene3D" id="3.30.420.10">
    <property type="entry name" value="Ribonuclease H-like superfamily/Ribonuclease H"/>
    <property type="match status" value="1"/>
</dbReference>
<dbReference type="GO" id="GO:0003676">
    <property type="term" value="F:nucleic acid binding"/>
    <property type="evidence" value="ECO:0007669"/>
    <property type="project" value="InterPro"/>
</dbReference>
<organism evidence="2 3">
    <name type="scientific">Phytophthora fragariae</name>
    <dbReference type="NCBI Taxonomy" id="53985"/>
    <lineage>
        <taxon>Eukaryota</taxon>
        <taxon>Sar</taxon>
        <taxon>Stramenopiles</taxon>
        <taxon>Oomycota</taxon>
        <taxon>Peronosporomycetes</taxon>
        <taxon>Peronosporales</taxon>
        <taxon>Peronosporaceae</taxon>
        <taxon>Phytophthora</taxon>
    </lineage>
</organism>
<keyword evidence="1" id="KW-0812">Transmembrane</keyword>
<evidence type="ECO:0000313" key="3">
    <source>
        <dbReference type="Proteomes" id="UP000486351"/>
    </source>
</evidence>
<accession>A0A6G0R4F0</accession>
<feature type="transmembrane region" description="Helical" evidence="1">
    <location>
        <begin position="18"/>
        <end position="40"/>
    </location>
</feature>